<evidence type="ECO:0000259" key="1">
    <source>
        <dbReference type="Pfam" id="PF13638"/>
    </source>
</evidence>
<accession>A0A4Y6R931</accession>
<reference evidence="2 3" key="1">
    <citation type="submission" date="2019-06" db="EMBL/GenBank/DDBJ databases">
        <title>Complete genome sequence of Janthinobacterium sp. SNU WT3 isolated from diseased rainbow trout.</title>
        <authorList>
            <person name="Oh W.T."/>
            <person name="Park S.C."/>
        </authorList>
    </citation>
    <scope>NUCLEOTIDE SEQUENCE [LARGE SCALE GENOMIC DNA]</scope>
    <source>
        <strain evidence="2 3">SNU WT3</strain>
    </source>
</reference>
<dbReference type="Proteomes" id="UP000316665">
    <property type="component" value="Chromosome"/>
</dbReference>
<dbReference type="InterPro" id="IPR002716">
    <property type="entry name" value="PIN_dom"/>
</dbReference>
<dbReference type="EMBL" id="CP041185">
    <property type="protein sequence ID" value="QDG69010.1"/>
    <property type="molecule type" value="Genomic_DNA"/>
</dbReference>
<evidence type="ECO:0000313" key="3">
    <source>
        <dbReference type="Proteomes" id="UP000316665"/>
    </source>
</evidence>
<sequence>MNIEWGKYAVIAFIDSNVALECLALEQLPWREIEGAGSVLILVTPTVMQEVDSKKNHARLGDHARRFNRTLRPLLTGNETVVVRSSPAPVVEVALADCGVTDWNSYPDFDREEADARVVVQAHCARGPDIDKCILISHDIRPLYLARQLGLKVYQIGDNWLRPKEVSESEKKAGNLQRELNSLKSREPKLEVLFEASAYSVDTYRITSLSSVERKEIEQTIVGLNPIPMQERSGPLSFSPFDYDSSLDGRYSQWEKEVIPNFMQEYERKLELNFGQVEVRFRINNVGQVPAEALLIRLTASGGWLNERYVLASPCGPHAPKPRFNHFDPMHGLSSKAWMQRQPGTHEFIVIEPPDRTTQVQISCQDFRHGFEHEYTLIGWVDPHADGLSIRVVVTASNLHGDVCGEILVRPCVTDITASDLVELDSMKFRQPPPVVELLKAAGEVKDHSAFELDGSDWDK</sequence>
<feature type="domain" description="PIN" evidence="1">
    <location>
        <begin position="14"/>
        <end position="153"/>
    </location>
</feature>
<dbReference type="OrthoDB" id="9182497at2"/>
<protein>
    <recommendedName>
        <fullName evidence="1">PIN domain-containing protein</fullName>
    </recommendedName>
</protein>
<proteinExistence type="predicted"/>
<dbReference type="AlphaFoldDB" id="A0A4Y6R931"/>
<dbReference type="Pfam" id="PF13638">
    <property type="entry name" value="PIN_4"/>
    <property type="match status" value="1"/>
</dbReference>
<evidence type="ECO:0000313" key="2">
    <source>
        <dbReference type="EMBL" id="QDG69010.1"/>
    </source>
</evidence>
<name>A0A4Y6R931_9BURK</name>
<keyword evidence="3" id="KW-1185">Reference proteome</keyword>
<dbReference type="KEGG" id="jas:FJQ89_00210"/>
<gene>
    <name evidence="2" type="ORF">FJQ89_00210</name>
</gene>
<dbReference type="RefSeq" id="WP_141168563.1">
    <property type="nucleotide sequence ID" value="NZ_CP041185.1"/>
</dbReference>
<organism evidence="2 3">
    <name type="scientific">Janthinobacterium tructae</name>
    <dbReference type="NCBI Taxonomy" id="2590869"/>
    <lineage>
        <taxon>Bacteria</taxon>
        <taxon>Pseudomonadati</taxon>
        <taxon>Pseudomonadota</taxon>
        <taxon>Betaproteobacteria</taxon>
        <taxon>Burkholderiales</taxon>
        <taxon>Oxalobacteraceae</taxon>
        <taxon>Janthinobacterium</taxon>
    </lineage>
</organism>